<gene>
    <name evidence="5" type="ORF">G4L39_12500</name>
</gene>
<keyword evidence="6" id="KW-1185">Reference proteome</keyword>
<dbReference type="Pfam" id="PF17820">
    <property type="entry name" value="PDZ_6"/>
    <property type="match status" value="2"/>
</dbReference>
<feature type="domain" description="PDZ" evidence="4">
    <location>
        <begin position="252"/>
        <end position="310"/>
    </location>
</feature>
<proteinExistence type="inferred from homology"/>
<dbReference type="CDD" id="cd06779">
    <property type="entry name" value="cpPDZ_Deg_HtrA-like"/>
    <property type="match status" value="1"/>
</dbReference>
<dbReference type="RefSeq" id="WP_165108559.1">
    <property type="nucleotide sequence ID" value="NZ_JAAKYA010000082.1"/>
</dbReference>
<dbReference type="PANTHER" id="PTHR22939">
    <property type="entry name" value="SERINE PROTEASE FAMILY S1C HTRA-RELATED"/>
    <property type="match status" value="1"/>
</dbReference>
<evidence type="ECO:0000256" key="2">
    <source>
        <dbReference type="ARBA" id="ARBA00022670"/>
    </source>
</evidence>
<dbReference type="PROSITE" id="PS50106">
    <property type="entry name" value="PDZ"/>
    <property type="match status" value="2"/>
</dbReference>
<comment type="caution">
    <text evidence="5">The sequence shown here is derived from an EMBL/GenBank/DDBJ whole genome shotgun (WGS) entry which is preliminary data.</text>
</comment>
<dbReference type="InterPro" id="IPR041489">
    <property type="entry name" value="PDZ_6"/>
</dbReference>
<keyword evidence="2" id="KW-0645">Protease</keyword>
<comment type="similarity">
    <text evidence="1">Belongs to the peptidase S1C family.</text>
</comment>
<dbReference type="InterPro" id="IPR001478">
    <property type="entry name" value="PDZ"/>
</dbReference>
<dbReference type="AlphaFoldDB" id="A0A6M1RS26"/>
<evidence type="ECO:0000256" key="3">
    <source>
        <dbReference type="ARBA" id="ARBA00022801"/>
    </source>
</evidence>
<dbReference type="InterPro" id="IPR036034">
    <property type="entry name" value="PDZ_sf"/>
</dbReference>
<evidence type="ECO:0000259" key="4">
    <source>
        <dbReference type="PROSITE" id="PS50106"/>
    </source>
</evidence>
<organism evidence="5 6">
    <name type="scientific">Limisphaera ngatamarikiensis</name>
    <dbReference type="NCBI Taxonomy" id="1324935"/>
    <lineage>
        <taxon>Bacteria</taxon>
        <taxon>Pseudomonadati</taxon>
        <taxon>Verrucomicrobiota</taxon>
        <taxon>Verrucomicrobiia</taxon>
        <taxon>Limisphaerales</taxon>
        <taxon>Limisphaeraceae</taxon>
        <taxon>Limisphaera</taxon>
    </lineage>
</organism>
<dbReference type="Pfam" id="PF13180">
    <property type="entry name" value="PDZ_2"/>
    <property type="match status" value="1"/>
</dbReference>
<evidence type="ECO:0000313" key="5">
    <source>
        <dbReference type="EMBL" id="NGO40207.1"/>
    </source>
</evidence>
<dbReference type="PRINTS" id="PR00834">
    <property type="entry name" value="PROTEASES2C"/>
</dbReference>
<dbReference type="InterPro" id="IPR043504">
    <property type="entry name" value="Peptidase_S1_PA_chymotrypsin"/>
</dbReference>
<dbReference type="InterPro" id="IPR001940">
    <property type="entry name" value="Peptidase_S1C"/>
</dbReference>
<sequence length="692" mass="75915">MNSTRPRPTTTRAVRTLLLSLLLFGFAPVGCVSPRARITLTQAQLNRVAEQVRPSLVRLRVVTTDYAEGREIKSQAVGSGVIITEDGYLITNHHVAGWATRIFCTLWNLEEVEAELVGTDPLTDIAVVKLKPDRPMRFVPARLGDSSRLSVGDPVLAMGSPMALSQSVTLGIVSNTNMIMPRFMGPSARLRLDGEDVGALVKWIGHDAPIFGGNSGGPLVNLRGEVVGINEIRFGLSGAIPINLAREVAAALIAEGRVRRSWIGVDVQPRFKRSDRTRGVLISGVLPGSPAARAGIQAGDLLISLAGRPVDVRFDEQMPEFMRLASSLPIGQPVPCVVERNGREIPLTLVPVDRGDFYARPREIRSWGITARDLTPLSALEMKRPDTNGVVVTSVRAGGPAGEARPPLNELDVIVAVNEHTVRSLADLEQITRELTHGQTEPVPVLATFERGDKRLMTVVRVGSREFEDPGREVTKAWLPVEVMVITRPLAQGLGQPDLRGFYITRVYPRTSAERAGLQVGDLILAVDGEPLTATSAEHQDELPALIRQYEIGSTVTLTIRRHNQTLSIPVELAASPRLPREMKTYRNETFEFTARDVSFFDRAEEQWPEDVQGARVTEVRRGGWADLGMLLVGDLIVEVDGRPVTGVDSLRQQMDRVAAARQSPVILKVLRGIHTRYLELEPRWNDTSQSP</sequence>
<dbReference type="InterPro" id="IPR009003">
    <property type="entry name" value="Peptidase_S1_PA"/>
</dbReference>
<protein>
    <submittedName>
        <fullName evidence="5">PDZ domain-containing protein</fullName>
    </submittedName>
</protein>
<dbReference type="GO" id="GO:0004252">
    <property type="term" value="F:serine-type endopeptidase activity"/>
    <property type="evidence" value="ECO:0007669"/>
    <property type="project" value="InterPro"/>
</dbReference>
<evidence type="ECO:0000313" key="6">
    <source>
        <dbReference type="Proteomes" id="UP000477311"/>
    </source>
</evidence>
<dbReference type="SUPFAM" id="SSF50156">
    <property type="entry name" value="PDZ domain-like"/>
    <property type="match status" value="4"/>
</dbReference>
<dbReference type="PANTHER" id="PTHR22939:SF129">
    <property type="entry name" value="SERINE PROTEASE HTRA2, MITOCHONDRIAL"/>
    <property type="match status" value="1"/>
</dbReference>
<dbReference type="Pfam" id="PF00595">
    <property type="entry name" value="PDZ"/>
    <property type="match status" value="1"/>
</dbReference>
<name>A0A6M1RS26_9BACT</name>
<dbReference type="Pfam" id="PF13365">
    <property type="entry name" value="Trypsin_2"/>
    <property type="match status" value="1"/>
</dbReference>
<accession>A0A6M1RS26</accession>
<dbReference type="Proteomes" id="UP000477311">
    <property type="component" value="Unassembled WGS sequence"/>
</dbReference>
<dbReference type="Gene3D" id="2.40.10.10">
    <property type="entry name" value="Trypsin-like serine proteases"/>
    <property type="match status" value="2"/>
</dbReference>
<dbReference type="EMBL" id="JAAKYA010000082">
    <property type="protein sequence ID" value="NGO40207.1"/>
    <property type="molecule type" value="Genomic_DNA"/>
</dbReference>
<reference evidence="5 6" key="1">
    <citation type="submission" date="2020-02" db="EMBL/GenBank/DDBJ databases">
        <title>Draft genome sequence of Limisphaera ngatamarikiensis NGM72.4T, a thermophilic Verrucomicrobia grouped in subdivision 3.</title>
        <authorList>
            <person name="Carere C.R."/>
            <person name="Steen J."/>
            <person name="Hugenholtz P."/>
            <person name="Stott M.B."/>
        </authorList>
    </citation>
    <scope>NUCLEOTIDE SEQUENCE [LARGE SCALE GENOMIC DNA]</scope>
    <source>
        <strain evidence="5 6">NGM72.4</strain>
    </source>
</reference>
<dbReference type="GO" id="GO:0006508">
    <property type="term" value="P:proteolysis"/>
    <property type="evidence" value="ECO:0007669"/>
    <property type="project" value="UniProtKB-KW"/>
</dbReference>
<keyword evidence="3" id="KW-0378">Hydrolase</keyword>
<dbReference type="SMART" id="SM00228">
    <property type="entry name" value="PDZ"/>
    <property type="match status" value="4"/>
</dbReference>
<dbReference type="SUPFAM" id="SSF50494">
    <property type="entry name" value="Trypsin-like serine proteases"/>
    <property type="match status" value="1"/>
</dbReference>
<evidence type="ECO:0000256" key="1">
    <source>
        <dbReference type="ARBA" id="ARBA00010541"/>
    </source>
</evidence>
<feature type="domain" description="PDZ" evidence="4">
    <location>
        <begin position="501"/>
        <end position="564"/>
    </location>
</feature>
<dbReference type="Gene3D" id="2.30.42.10">
    <property type="match status" value="4"/>
</dbReference>